<evidence type="ECO:0000313" key="3">
    <source>
        <dbReference type="EMBL" id="PAV16742.1"/>
    </source>
</evidence>
<reference evidence="3 4" key="1">
    <citation type="journal article" date="2017" name="Mol. Ecol.">
        <title>Comparative and population genomic landscape of Phellinus noxius: A hypervariable fungus causing root rot in trees.</title>
        <authorList>
            <person name="Chung C.L."/>
            <person name="Lee T.J."/>
            <person name="Akiba M."/>
            <person name="Lee H.H."/>
            <person name="Kuo T.H."/>
            <person name="Liu D."/>
            <person name="Ke H.M."/>
            <person name="Yokoi T."/>
            <person name="Roa M.B."/>
            <person name="Lu M.J."/>
            <person name="Chang Y.Y."/>
            <person name="Ann P.J."/>
            <person name="Tsai J.N."/>
            <person name="Chen C.Y."/>
            <person name="Tzean S.S."/>
            <person name="Ota Y."/>
            <person name="Hattori T."/>
            <person name="Sahashi N."/>
            <person name="Liou R.F."/>
            <person name="Kikuchi T."/>
            <person name="Tsai I.J."/>
        </authorList>
    </citation>
    <scope>NUCLEOTIDE SEQUENCE [LARGE SCALE GENOMIC DNA]</scope>
    <source>
        <strain evidence="3 4">FFPRI411160</strain>
    </source>
</reference>
<feature type="transmembrane region" description="Helical" evidence="1">
    <location>
        <begin position="102"/>
        <end position="121"/>
    </location>
</feature>
<organism evidence="3 4">
    <name type="scientific">Pyrrhoderma noxium</name>
    <dbReference type="NCBI Taxonomy" id="2282107"/>
    <lineage>
        <taxon>Eukaryota</taxon>
        <taxon>Fungi</taxon>
        <taxon>Dikarya</taxon>
        <taxon>Basidiomycota</taxon>
        <taxon>Agaricomycotina</taxon>
        <taxon>Agaricomycetes</taxon>
        <taxon>Hymenochaetales</taxon>
        <taxon>Hymenochaetaceae</taxon>
        <taxon>Pyrrhoderma</taxon>
    </lineage>
</organism>
<sequence length="356" mass="40190">MVLMTRDSYVLDDAKQIYILRYYVLASVIILYYDHLITLRNEIGQIWNRKISLNSILFLINRYTTSFGYIFELYIAFDAPNIKVCLPLNFILLLEANHATFLSSWTLSLVTRVIVSIILSLRTYALYNRNLKVLISIGSIALASIITFFVVLIHIGGIFSGFGVISSSSGLVIRSCFPGHIDKSSKKINVATFRMVREQKRAGIGAPFAGLLMRDGSIYFGVIILLNALNLVFFVDERFESTLFSQSTGSLSLLSQVMTVTIISRLILNLRYEAHKRSFLSMSEPTFFNNSLGDTTQINTQVSCYSSWIAQAVDEFETELGFMSSFQSDSIEGRVMEGFSEYELDLIRQDGISLNQ</sequence>
<proteinExistence type="predicted"/>
<dbReference type="Proteomes" id="UP000217199">
    <property type="component" value="Unassembled WGS sequence"/>
</dbReference>
<keyword evidence="1" id="KW-0472">Membrane</keyword>
<keyword evidence="1" id="KW-1133">Transmembrane helix</keyword>
<dbReference type="InterPro" id="IPR045340">
    <property type="entry name" value="DUF6533"/>
</dbReference>
<protein>
    <recommendedName>
        <fullName evidence="2">DUF6533 domain-containing protein</fullName>
    </recommendedName>
</protein>
<feature type="transmembrane region" description="Helical" evidence="1">
    <location>
        <begin position="51"/>
        <end position="71"/>
    </location>
</feature>
<feature type="domain" description="DUF6533" evidence="2">
    <location>
        <begin position="22"/>
        <end position="65"/>
    </location>
</feature>
<dbReference type="Pfam" id="PF20151">
    <property type="entry name" value="DUF6533"/>
    <property type="match status" value="1"/>
</dbReference>
<evidence type="ECO:0000313" key="4">
    <source>
        <dbReference type="Proteomes" id="UP000217199"/>
    </source>
</evidence>
<feature type="transmembrane region" description="Helical" evidence="1">
    <location>
        <begin position="20"/>
        <end position="39"/>
    </location>
</feature>
<dbReference type="OrthoDB" id="2686513at2759"/>
<name>A0A286UAY1_9AGAM</name>
<feature type="transmembrane region" description="Helical" evidence="1">
    <location>
        <begin position="133"/>
        <end position="152"/>
    </location>
</feature>
<comment type="caution">
    <text evidence="3">The sequence shown here is derived from an EMBL/GenBank/DDBJ whole genome shotgun (WGS) entry which is preliminary data.</text>
</comment>
<dbReference type="EMBL" id="NBII01000008">
    <property type="protein sequence ID" value="PAV16742.1"/>
    <property type="molecule type" value="Genomic_DNA"/>
</dbReference>
<evidence type="ECO:0000259" key="2">
    <source>
        <dbReference type="Pfam" id="PF20151"/>
    </source>
</evidence>
<dbReference type="AlphaFoldDB" id="A0A286UAY1"/>
<feature type="transmembrane region" description="Helical" evidence="1">
    <location>
        <begin position="218"/>
        <end position="235"/>
    </location>
</feature>
<gene>
    <name evidence="3" type="ORF">PNOK_0836200</name>
</gene>
<dbReference type="STRING" id="2282107.A0A286UAY1"/>
<dbReference type="InParanoid" id="A0A286UAY1"/>
<accession>A0A286UAY1</accession>
<keyword evidence="4" id="KW-1185">Reference proteome</keyword>
<keyword evidence="1" id="KW-0812">Transmembrane</keyword>
<evidence type="ECO:0000256" key="1">
    <source>
        <dbReference type="SAM" id="Phobius"/>
    </source>
</evidence>